<gene>
    <name evidence="4" type="ORF">H0I76_00300</name>
</gene>
<dbReference type="PROSITE" id="PS50894">
    <property type="entry name" value="HPT"/>
    <property type="match status" value="1"/>
</dbReference>
<dbReference type="Pfam" id="PF01627">
    <property type="entry name" value="Hpt"/>
    <property type="match status" value="1"/>
</dbReference>
<evidence type="ECO:0000259" key="3">
    <source>
        <dbReference type="PROSITE" id="PS50894"/>
    </source>
</evidence>
<dbReference type="SUPFAM" id="SSF47226">
    <property type="entry name" value="Histidine-containing phosphotransfer domain, HPT domain"/>
    <property type="match status" value="1"/>
</dbReference>
<evidence type="ECO:0000313" key="4">
    <source>
        <dbReference type="EMBL" id="MBK0397616.1"/>
    </source>
</evidence>
<feature type="modified residue" description="Phosphohistidine" evidence="2">
    <location>
        <position position="82"/>
    </location>
</feature>
<dbReference type="Gene3D" id="1.20.120.160">
    <property type="entry name" value="HPT domain"/>
    <property type="match status" value="1"/>
</dbReference>
<dbReference type="InterPro" id="IPR008207">
    <property type="entry name" value="Sig_transdc_His_kin_Hpt_dom"/>
</dbReference>
<name>A0A8J7M3I7_9RHOB</name>
<dbReference type="EMBL" id="JAEHHL010000001">
    <property type="protein sequence ID" value="MBK0397616.1"/>
    <property type="molecule type" value="Genomic_DNA"/>
</dbReference>
<dbReference type="GO" id="GO:0000160">
    <property type="term" value="P:phosphorelay signal transduction system"/>
    <property type="evidence" value="ECO:0007669"/>
    <property type="project" value="UniProtKB-KW"/>
</dbReference>
<keyword evidence="1" id="KW-0902">Two-component regulatory system</keyword>
<evidence type="ECO:0000256" key="2">
    <source>
        <dbReference type="PROSITE-ProRule" id="PRU00110"/>
    </source>
</evidence>
<protein>
    <submittedName>
        <fullName evidence="4">Hpt domain-containing protein</fullName>
    </submittedName>
</protein>
<evidence type="ECO:0000313" key="5">
    <source>
        <dbReference type="Proteomes" id="UP000655420"/>
    </source>
</evidence>
<comment type="caution">
    <text evidence="4">The sequence shown here is derived from an EMBL/GenBank/DDBJ whole genome shotgun (WGS) entry which is preliminary data.</text>
</comment>
<dbReference type="AlphaFoldDB" id="A0A8J7M3I7"/>
<keyword evidence="5" id="KW-1185">Reference proteome</keyword>
<feature type="domain" description="HPt" evidence="3">
    <location>
        <begin position="43"/>
        <end position="135"/>
    </location>
</feature>
<dbReference type="GO" id="GO:0004672">
    <property type="term" value="F:protein kinase activity"/>
    <property type="evidence" value="ECO:0007669"/>
    <property type="project" value="UniProtKB-ARBA"/>
</dbReference>
<keyword evidence="2" id="KW-0597">Phosphoprotein</keyword>
<accession>A0A8J7M3I7</accession>
<dbReference type="RefSeq" id="WP_200605563.1">
    <property type="nucleotide sequence ID" value="NZ_JAEHHL010000001.1"/>
</dbReference>
<evidence type="ECO:0000256" key="1">
    <source>
        <dbReference type="ARBA" id="ARBA00023012"/>
    </source>
</evidence>
<dbReference type="InterPro" id="IPR036641">
    <property type="entry name" value="HPT_dom_sf"/>
</dbReference>
<organism evidence="4 5">
    <name type="scientific">Thermohalobaculum xanthum</name>
    <dbReference type="NCBI Taxonomy" id="2753746"/>
    <lineage>
        <taxon>Bacteria</taxon>
        <taxon>Pseudomonadati</taxon>
        <taxon>Pseudomonadota</taxon>
        <taxon>Alphaproteobacteria</taxon>
        <taxon>Rhodobacterales</taxon>
        <taxon>Paracoccaceae</taxon>
        <taxon>Thermohalobaculum</taxon>
    </lineage>
</organism>
<dbReference type="Proteomes" id="UP000655420">
    <property type="component" value="Unassembled WGS sequence"/>
</dbReference>
<proteinExistence type="predicted"/>
<reference evidence="4" key="1">
    <citation type="submission" date="2020-12" db="EMBL/GenBank/DDBJ databases">
        <title>Bacterial taxonomy.</title>
        <authorList>
            <person name="Pan X."/>
        </authorList>
    </citation>
    <scope>NUCLEOTIDE SEQUENCE</scope>
    <source>
        <strain evidence="4">M0105</strain>
    </source>
</reference>
<sequence length="141" mass="14403">MRMTGGVRMLPGGIAGALQRAGIGPDDGTLDVMAFETILAEFGPDLLSRVAASFRAEAQGALDALDTAVAARDAVAAGQQCHFIKGSALYLALGRLSGLCERLEGEARSGECPGPDAAASLRAEVIHGLDALIALGLLTDR</sequence>